<dbReference type="PROSITE" id="PS50157">
    <property type="entry name" value="ZINC_FINGER_C2H2_2"/>
    <property type="match status" value="1"/>
</dbReference>
<feature type="region of interest" description="Disordered" evidence="2">
    <location>
        <begin position="1"/>
        <end position="22"/>
    </location>
</feature>
<name>A0A0C2Y0P5_HEBCY</name>
<dbReference type="EMBL" id="KN831775">
    <property type="protein sequence ID" value="KIM43443.1"/>
    <property type="molecule type" value="Genomic_DNA"/>
</dbReference>
<keyword evidence="1" id="KW-0862">Zinc</keyword>
<keyword evidence="1" id="KW-0479">Metal-binding</keyword>
<proteinExistence type="predicted"/>
<evidence type="ECO:0000259" key="3">
    <source>
        <dbReference type="PROSITE" id="PS50157"/>
    </source>
</evidence>
<dbReference type="HOGENOM" id="CLU_652199_0_0_1"/>
<dbReference type="OrthoDB" id="4748970at2759"/>
<evidence type="ECO:0000256" key="1">
    <source>
        <dbReference type="PROSITE-ProRule" id="PRU00042"/>
    </source>
</evidence>
<accession>A0A0C2Y0P5</accession>
<feature type="compositionally biased region" description="Basic and acidic residues" evidence="2">
    <location>
        <begin position="1"/>
        <end position="21"/>
    </location>
</feature>
<reference evidence="4 5" key="1">
    <citation type="submission" date="2014-04" db="EMBL/GenBank/DDBJ databases">
        <authorList>
            <consortium name="DOE Joint Genome Institute"/>
            <person name="Kuo A."/>
            <person name="Gay G."/>
            <person name="Dore J."/>
            <person name="Kohler A."/>
            <person name="Nagy L.G."/>
            <person name="Floudas D."/>
            <person name="Copeland A."/>
            <person name="Barry K.W."/>
            <person name="Cichocki N."/>
            <person name="Veneault-Fourrey C."/>
            <person name="LaButti K."/>
            <person name="Lindquist E.A."/>
            <person name="Lipzen A."/>
            <person name="Lundell T."/>
            <person name="Morin E."/>
            <person name="Murat C."/>
            <person name="Sun H."/>
            <person name="Tunlid A."/>
            <person name="Henrissat B."/>
            <person name="Grigoriev I.V."/>
            <person name="Hibbett D.S."/>
            <person name="Martin F."/>
            <person name="Nordberg H.P."/>
            <person name="Cantor M.N."/>
            <person name="Hua S.X."/>
        </authorList>
    </citation>
    <scope>NUCLEOTIDE SEQUENCE [LARGE SCALE GENOMIC DNA]</scope>
    <source>
        <strain evidence="5">h7</strain>
    </source>
</reference>
<keyword evidence="5" id="KW-1185">Reference proteome</keyword>
<dbReference type="SMART" id="SM00355">
    <property type="entry name" value="ZnF_C2H2"/>
    <property type="match status" value="2"/>
</dbReference>
<feature type="compositionally biased region" description="Low complexity" evidence="2">
    <location>
        <begin position="190"/>
        <end position="203"/>
    </location>
</feature>
<dbReference type="InterPro" id="IPR013087">
    <property type="entry name" value="Znf_C2H2_type"/>
</dbReference>
<evidence type="ECO:0000313" key="5">
    <source>
        <dbReference type="Proteomes" id="UP000053424"/>
    </source>
</evidence>
<dbReference type="GO" id="GO:0008270">
    <property type="term" value="F:zinc ion binding"/>
    <property type="evidence" value="ECO:0007669"/>
    <property type="project" value="UniProtKB-KW"/>
</dbReference>
<dbReference type="Gene3D" id="3.30.160.60">
    <property type="entry name" value="Classic Zinc Finger"/>
    <property type="match status" value="1"/>
</dbReference>
<reference evidence="5" key="2">
    <citation type="submission" date="2015-01" db="EMBL/GenBank/DDBJ databases">
        <title>Evolutionary Origins and Diversification of the Mycorrhizal Mutualists.</title>
        <authorList>
            <consortium name="DOE Joint Genome Institute"/>
            <consortium name="Mycorrhizal Genomics Consortium"/>
            <person name="Kohler A."/>
            <person name="Kuo A."/>
            <person name="Nagy L.G."/>
            <person name="Floudas D."/>
            <person name="Copeland A."/>
            <person name="Barry K.W."/>
            <person name="Cichocki N."/>
            <person name="Veneault-Fourrey C."/>
            <person name="LaButti K."/>
            <person name="Lindquist E.A."/>
            <person name="Lipzen A."/>
            <person name="Lundell T."/>
            <person name="Morin E."/>
            <person name="Murat C."/>
            <person name="Riley R."/>
            <person name="Ohm R."/>
            <person name="Sun H."/>
            <person name="Tunlid A."/>
            <person name="Henrissat B."/>
            <person name="Grigoriev I.V."/>
            <person name="Hibbett D.S."/>
            <person name="Martin F."/>
        </authorList>
    </citation>
    <scope>NUCLEOTIDE SEQUENCE [LARGE SCALE GENOMIC DNA]</scope>
    <source>
        <strain evidence="5">h7</strain>
    </source>
</reference>
<protein>
    <recommendedName>
        <fullName evidence="3">C2H2-type domain-containing protein</fullName>
    </recommendedName>
</protein>
<organism evidence="4 5">
    <name type="scientific">Hebeloma cylindrosporum</name>
    <dbReference type="NCBI Taxonomy" id="76867"/>
    <lineage>
        <taxon>Eukaryota</taxon>
        <taxon>Fungi</taxon>
        <taxon>Dikarya</taxon>
        <taxon>Basidiomycota</taxon>
        <taxon>Agaricomycotina</taxon>
        <taxon>Agaricomycetes</taxon>
        <taxon>Agaricomycetidae</taxon>
        <taxon>Agaricales</taxon>
        <taxon>Agaricineae</taxon>
        <taxon>Hymenogastraceae</taxon>
        <taxon>Hebeloma</taxon>
    </lineage>
</organism>
<sequence>MPAARTQKEKATTPEGREAKTRWSCPFPGCHKTTSKKPDVRRHYRTHFDWVPFQCPFYATCKFQSQQESNVVVHIEQTRMHPDVSADDLAKAKPVRVLPESSAPQLPLGWDKAPVASAPVRPTANPRRLPATVRRTVAASEAPVGSLENFRILNLNFESKPKYQRVSRRSRSTEAPSQLCESESSDEELSNGPSTPSASPSPSDGAEIVTPVYHMTAEEIQFPDDFFSKTQFGEMDVKPAVSLTWTWDQLIAANVTDYTKPIFAGAEVPTAQQEPAVDFDMFGQVERPLPELIPGYETTDDLFGWDLTYDKLFPASTITTATMATGSDLSLPEDTIFYNLSAAPSPKFNNDLSMTGFEDSPSPVISAAPVESFDFSPADYSMAASGVDSFDAELFLDSVDWSSWSPTSVDWEELAQFQASS</sequence>
<dbReference type="AlphaFoldDB" id="A0A0C2Y0P5"/>
<feature type="domain" description="C2H2-type" evidence="3">
    <location>
        <begin position="23"/>
        <end position="52"/>
    </location>
</feature>
<feature type="region of interest" description="Disordered" evidence="2">
    <location>
        <begin position="163"/>
        <end position="207"/>
    </location>
</feature>
<keyword evidence="1" id="KW-0863">Zinc-finger</keyword>
<gene>
    <name evidence="4" type="ORF">M413DRAFT_9506</name>
</gene>
<dbReference type="Proteomes" id="UP000053424">
    <property type="component" value="Unassembled WGS sequence"/>
</dbReference>
<evidence type="ECO:0000256" key="2">
    <source>
        <dbReference type="SAM" id="MobiDB-lite"/>
    </source>
</evidence>
<evidence type="ECO:0000313" key="4">
    <source>
        <dbReference type="EMBL" id="KIM43443.1"/>
    </source>
</evidence>